<feature type="region of interest" description="Disordered" evidence="1">
    <location>
        <begin position="1"/>
        <end position="35"/>
    </location>
</feature>
<dbReference type="KEGG" id="ppi:YSA_01630"/>
<name>I3UQ88_PSEPU</name>
<dbReference type="Proteomes" id="UP000005268">
    <property type="component" value="Chromosome"/>
</dbReference>
<dbReference type="HOGENOM" id="CLU_3366682_0_0_6"/>
<evidence type="ECO:0000256" key="1">
    <source>
        <dbReference type="SAM" id="MobiDB-lite"/>
    </source>
</evidence>
<protein>
    <submittedName>
        <fullName evidence="2">Uncharacterized protein</fullName>
    </submittedName>
</protein>
<proteinExistence type="predicted"/>
<dbReference type="EMBL" id="CP003588">
    <property type="protein sequence ID" value="AFK67659.1"/>
    <property type="molecule type" value="Genomic_DNA"/>
</dbReference>
<feature type="compositionally biased region" description="Polar residues" evidence="1">
    <location>
        <begin position="22"/>
        <end position="35"/>
    </location>
</feature>
<gene>
    <name evidence="2" type="ORF">YSA_01630</name>
</gene>
<accession>I3UQ88</accession>
<reference evidence="2 3" key="1">
    <citation type="journal article" date="2012" name="J. Bacteriol.">
        <title>Complete Genome Sequence of the Naphthalene-Degrading Pseudomonas putida Strain ND6.</title>
        <authorList>
            <person name="Li S."/>
            <person name="Zhao H."/>
            <person name="Li Y."/>
            <person name="Niu S."/>
            <person name="Cai B."/>
        </authorList>
    </citation>
    <scope>NUCLEOTIDE SEQUENCE [LARGE SCALE GENOMIC DNA]</scope>
    <source>
        <strain evidence="2 3">ND6</strain>
    </source>
</reference>
<dbReference type="AlphaFoldDB" id="I3UQ88"/>
<evidence type="ECO:0000313" key="3">
    <source>
        <dbReference type="Proteomes" id="UP000005268"/>
    </source>
</evidence>
<evidence type="ECO:0000313" key="2">
    <source>
        <dbReference type="EMBL" id="AFK67659.1"/>
    </source>
</evidence>
<sequence length="35" mass="3988">MWRTDSFTAAPGESTMGISDMNDWQKNSYFSESPL</sequence>
<organism evidence="2 3">
    <name type="scientific">Pseudomonas putida ND6</name>
    <dbReference type="NCBI Taxonomy" id="231023"/>
    <lineage>
        <taxon>Bacteria</taxon>
        <taxon>Pseudomonadati</taxon>
        <taxon>Pseudomonadota</taxon>
        <taxon>Gammaproteobacteria</taxon>
        <taxon>Pseudomonadales</taxon>
        <taxon>Pseudomonadaceae</taxon>
        <taxon>Pseudomonas</taxon>
    </lineage>
</organism>